<keyword evidence="3" id="KW-1185">Reference proteome</keyword>
<sequence length="1249" mass="143152">MPKSTDRQNRRTRTARNGLVLCRCKSSCLRFNETTGKYEGPGEWIPPQRRAWHRTDDRLAALLQPLQEPDAVQERLVPNVETEAEDQWSNAREGRWVELMRHQLALVQELPATTLERPLKFANNPKELGDYQLEYQEEDDSGILPRPNTGLQALDPRNIANRRYLDQENTLWEMLRTLQTFQRTPDILQLRLDVLEALVSLEREKALQWETCRGGVVDGPYFNTEIFFKNTRSPFRSIDAASILSLLPEKDKISKDPRTLASRFNLDPITSTYISCPECHCLYPYNPIGPDNNQLNCSFVKTPRSTSCGAALWVDVDRGPLGVVKKPIRKYVHQGLKPWLGRLLARPEMESILYDYPNTLLNCGGQREATDIWQGEVFRAVKDPSNRPFFPAPAGELRLAFSLSVDSFSPFQNKTAKQTASSTGMWMVLLNLPWHLRYLPQNMYLIGVIPGPKKPSNDEINHYIRLLVNDLKELWTPGVFFSRTYTRPQGRLCQGLLIPLVCDLLAAHQVIGYPGAPTAHYFCTCCDLDIDDINVLNRQEWPAKDIRHIRRYAAIYRDSVSEEDQQAVFSACGWRWSPLFELEYWDPSLFTVIDSMHSLDLNLMQNHIRNLFQIDLKNNAGEALRAPTQDRVKRVAKDPNDIRELRRCQEKIFDNPPHLLYELLHYRRKVLYSFCLDYEILDPGHQLVVGTRWILAKNIYQWRQNPGSPSIQTFLTRYPNLSIFQEGLLNEPGDDVSGDEDDGAGSDPAAVTVVPPPAGPKLPKRPALRRLAKKIIASLNDNEARDAVYSQVTAVVIAHFCDIAQLDWSQIGQATAPLSARKRELFNFLVTQLEDDPVNQDLLLGHFAEDDDTKSKQKSGAFLGKDVMTAIWEDMDRTRLPNWITPVPRDWGTIRRGKLSADNWRIICCIHLPITLIRLFGSAEGRRRALLDNFMRLVSAARIATMRRSSQAQVDAYNSHILAHHAALHIGDILARFGPKHSHDSPHYERYIRFFHRMNTNNKIGEIEGTYLRSAVRNANILALLTDSQSVRELVEKLLDRMRVHEKERLRGFRLAEALDPFNQEGENDNFESPEPDGQLAPLEFNMLCEVLQSSPEERNTPVSPRVTFVNAISYRNNVYAIWNSRRYRDSAVLYKADGEERAGVIQTIFLHHHRFSSGQTKRTRYLSVEEYKRTQNHDRYQVYGHAGGFLCDLGARRFRLIQLDSVIAHVAVTEIPEEAMVHILPISRTLLSFELNSYDVDENANGDP</sequence>
<reference evidence="2 3" key="1">
    <citation type="submission" date="2019-01" db="EMBL/GenBank/DDBJ databases">
        <title>Draft genome sequence of Psathyrella aberdarensis IHI B618.</title>
        <authorList>
            <person name="Buettner E."/>
            <person name="Kellner H."/>
        </authorList>
    </citation>
    <scope>NUCLEOTIDE SEQUENCE [LARGE SCALE GENOMIC DNA]</scope>
    <source>
        <strain evidence="2 3">IHI B618</strain>
    </source>
</reference>
<evidence type="ECO:0000313" key="3">
    <source>
        <dbReference type="Proteomes" id="UP000290288"/>
    </source>
</evidence>
<protein>
    <submittedName>
        <fullName evidence="2">Uncharacterized protein</fullName>
    </submittedName>
</protein>
<dbReference type="OrthoDB" id="3039677at2759"/>
<dbReference type="Proteomes" id="UP000290288">
    <property type="component" value="Unassembled WGS sequence"/>
</dbReference>
<feature type="region of interest" description="Disordered" evidence="1">
    <location>
        <begin position="732"/>
        <end position="758"/>
    </location>
</feature>
<comment type="caution">
    <text evidence="2">The sequence shown here is derived from an EMBL/GenBank/DDBJ whole genome shotgun (WGS) entry which is preliminary data.</text>
</comment>
<name>A0A4Q2D8M3_9AGAR</name>
<accession>A0A4Q2D8M3</accession>
<organism evidence="2 3">
    <name type="scientific">Candolleomyces aberdarensis</name>
    <dbReference type="NCBI Taxonomy" id="2316362"/>
    <lineage>
        <taxon>Eukaryota</taxon>
        <taxon>Fungi</taxon>
        <taxon>Dikarya</taxon>
        <taxon>Basidiomycota</taxon>
        <taxon>Agaricomycotina</taxon>
        <taxon>Agaricomycetes</taxon>
        <taxon>Agaricomycetidae</taxon>
        <taxon>Agaricales</taxon>
        <taxon>Agaricineae</taxon>
        <taxon>Psathyrellaceae</taxon>
        <taxon>Candolleomyces</taxon>
    </lineage>
</organism>
<feature type="compositionally biased region" description="Acidic residues" evidence="1">
    <location>
        <begin position="732"/>
        <end position="744"/>
    </location>
</feature>
<dbReference type="AlphaFoldDB" id="A0A4Q2D8M3"/>
<evidence type="ECO:0000313" key="2">
    <source>
        <dbReference type="EMBL" id="RXW15897.1"/>
    </source>
</evidence>
<proteinExistence type="predicted"/>
<gene>
    <name evidence="2" type="ORF">EST38_g9952</name>
</gene>
<dbReference type="EMBL" id="SDEE01000497">
    <property type="protein sequence ID" value="RXW15897.1"/>
    <property type="molecule type" value="Genomic_DNA"/>
</dbReference>
<dbReference type="Pfam" id="PF02992">
    <property type="entry name" value="Transposase_21"/>
    <property type="match status" value="1"/>
</dbReference>
<dbReference type="InterPro" id="IPR004242">
    <property type="entry name" value="Transposase_21"/>
</dbReference>
<evidence type="ECO:0000256" key="1">
    <source>
        <dbReference type="SAM" id="MobiDB-lite"/>
    </source>
</evidence>